<evidence type="ECO:0000256" key="5">
    <source>
        <dbReference type="ARBA" id="ARBA00012483"/>
    </source>
</evidence>
<dbReference type="SMART" id="SM00734">
    <property type="entry name" value="ZnF_Rad18"/>
    <property type="match status" value="1"/>
</dbReference>
<keyword evidence="22" id="KW-1185">Reference proteome</keyword>
<dbReference type="InterPro" id="IPR039577">
    <property type="entry name" value="Rad18"/>
</dbReference>
<evidence type="ECO:0000256" key="10">
    <source>
        <dbReference type="ARBA" id="ARBA00022786"/>
    </source>
</evidence>
<evidence type="ECO:0000256" key="3">
    <source>
        <dbReference type="ARBA" id="ARBA00004906"/>
    </source>
</evidence>
<dbReference type="EMBL" id="CAXKWB010034750">
    <property type="protein sequence ID" value="CAL4145340.1"/>
    <property type="molecule type" value="Genomic_DNA"/>
</dbReference>
<feature type="compositionally biased region" description="Low complexity" evidence="18">
    <location>
        <begin position="195"/>
        <end position="209"/>
    </location>
</feature>
<dbReference type="CDD" id="cd16529">
    <property type="entry name" value="RING-HC_RAD18"/>
    <property type="match status" value="1"/>
</dbReference>
<comment type="subcellular location">
    <subcellularLocation>
        <location evidence="2">Nucleus</location>
    </subcellularLocation>
</comment>
<evidence type="ECO:0000256" key="15">
    <source>
        <dbReference type="ARBA" id="ARBA00031783"/>
    </source>
</evidence>
<feature type="domain" description="SAP" evidence="20">
    <location>
        <begin position="310"/>
        <end position="344"/>
    </location>
</feature>
<dbReference type="InterPro" id="IPR006642">
    <property type="entry name" value="Rad18_UBZ4"/>
</dbReference>
<comment type="caution">
    <text evidence="21">The sequence shown here is derived from an EMBL/GenBank/DDBJ whole genome shotgun (WGS) entry which is preliminary data.</text>
</comment>
<dbReference type="EC" id="2.3.2.27" evidence="5"/>
<gene>
    <name evidence="21" type="ORF">MNOR_LOCUS29653</name>
</gene>
<keyword evidence="8" id="KW-0227">DNA damage</keyword>
<comment type="similarity">
    <text evidence="4">Belongs to the RAD18 family.</text>
</comment>
<dbReference type="GO" id="GO:0003697">
    <property type="term" value="F:single-stranded DNA binding"/>
    <property type="evidence" value="ECO:0007669"/>
    <property type="project" value="InterPro"/>
</dbReference>
<organism evidence="21 22">
    <name type="scientific">Meganyctiphanes norvegica</name>
    <name type="common">Northern krill</name>
    <name type="synonym">Thysanopoda norvegica</name>
    <dbReference type="NCBI Taxonomy" id="48144"/>
    <lineage>
        <taxon>Eukaryota</taxon>
        <taxon>Metazoa</taxon>
        <taxon>Ecdysozoa</taxon>
        <taxon>Arthropoda</taxon>
        <taxon>Crustacea</taxon>
        <taxon>Multicrustacea</taxon>
        <taxon>Malacostraca</taxon>
        <taxon>Eumalacostraca</taxon>
        <taxon>Eucarida</taxon>
        <taxon>Euphausiacea</taxon>
        <taxon>Euphausiidae</taxon>
        <taxon>Meganyctiphanes</taxon>
    </lineage>
</organism>
<feature type="domain" description="RING-type" evidence="19">
    <location>
        <begin position="27"/>
        <end position="64"/>
    </location>
</feature>
<keyword evidence="12" id="KW-0238">DNA-binding</keyword>
<keyword evidence="11" id="KW-0862">Zinc</keyword>
<dbReference type="AlphaFoldDB" id="A0AAV2RYU3"/>
<keyword evidence="6" id="KW-0808">Transferase</keyword>
<sequence length="384" mass="42944">MAATETASLPWPPSLPELKRLDDLLRCGICYEFSNTSMMTACSHNYCSLCIRQYLTYKTQCPACFSETTGQQLRNNRLLDEVIGLFPSLRDKVARNFQRAKGSTINGYLAKSECISSNSTEYDNPNEKIGPSLDGSMEIRSTQASTSSKLIAKMDKNEGIKIEKVLPSTPLKSPKNSFFSPRSSKGHLSFLNHKSFSGSQSPSSSSTSSRTEHNLEEPMGSSQTGSFSSPKQSMPQNQSVAGHFSIQRSPCVKGKLNEPTSTCPVCAVSVPERNINLHLDACLQRTEKENTQQVEKPSSLRRKNMAKLVYSLLSDKQLRQKLKEVGLNNQGDKQTLMRRHQRYTVLYNAECDLERPRALSELVRQVEREERDVKGSLQQKTVIS</sequence>
<dbReference type="InterPro" id="IPR001841">
    <property type="entry name" value="Znf_RING"/>
</dbReference>
<keyword evidence="13" id="KW-0234">DNA repair</keyword>
<dbReference type="InterPro" id="IPR003034">
    <property type="entry name" value="SAP_dom"/>
</dbReference>
<feature type="compositionally biased region" description="Polar residues" evidence="18">
    <location>
        <begin position="220"/>
        <end position="240"/>
    </location>
</feature>
<accession>A0AAV2RYU3</accession>
<evidence type="ECO:0000256" key="1">
    <source>
        <dbReference type="ARBA" id="ARBA00000900"/>
    </source>
</evidence>
<evidence type="ECO:0000256" key="12">
    <source>
        <dbReference type="ARBA" id="ARBA00023125"/>
    </source>
</evidence>
<feature type="compositionally biased region" description="Polar residues" evidence="18">
    <location>
        <begin position="170"/>
        <end position="183"/>
    </location>
</feature>
<dbReference type="PROSITE" id="PS50800">
    <property type="entry name" value="SAP"/>
    <property type="match status" value="1"/>
</dbReference>
<dbReference type="GO" id="GO:0006281">
    <property type="term" value="P:DNA repair"/>
    <property type="evidence" value="ECO:0007669"/>
    <property type="project" value="UniProtKB-KW"/>
</dbReference>
<dbReference type="SMART" id="SM00184">
    <property type="entry name" value="RING"/>
    <property type="match status" value="1"/>
</dbReference>
<dbReference type="GO" id="GO:0006513">
    <property type="term" value="P:protein monoubiquitination"/>
    <property type="evidence" value="ECO:0007669"/>
    <property type="project" value="InterPro"/>
</dbReference>
<evidence type="ECO:0000259" key="20">
    <source>
        <dbReference type="PROSITE" id="PS50800"/>
    </source>
</evidence>
<evidence type="ECO:0000256" key="14">
    <source>
        <dbReference type="ARBA" id="ARBA00023242"/>
    </source>
</evidence>
<keyword evidence="14" id="KW-0539">Nucleus</keyword>
<name>A0AAV2RYU3_MEGNR</name>
<keyword evidence="10" id="KW-0833">Ubl conjugation pathway</keyword>
<dbReference type="PANTHER" id="PTHR14134">
    <property type="entry name" value="E3 UBIQUITIN-PROTEIN LIGASE RAD18"/>
    <property type="match status" value="1"/>
</dbReference>
<dbReference type="PROSITE" id="PS00518">
    <property type="entry name" value="ZF_RING_1"/>
    <property type="match status" value="1"/>
</dbReference>
<evidence type="ECO:0000256" key="2">
    <source>
        <dbReference type="ARBA" id="ARBA00004123"/>
    </source>
</evidence>
<dbReference type="InterPro" id="IPR017907">
    <property type="entry name" value="Znf_RING_CS"/>
</dbReference>
<dbReference type="SUPFAM" id="SSF57850">
    <property type="entry name" value="RING/U-box"/>
    <property type="match status" value="1"/>
</dbReference>
<dbReference type="InterPro" id="IPR013083">
    <property type="entry name" value="Znf_RING/FYVE/PHD"/>
</dbReference>
<evidence type="ECO:0000256" key="11">
    <source>
        <dbReference type="ARBA" id="ARBA00022833"/>
    </source>
</evidence>
<evidence type="ECO:0000256" key="16">
    <source>
        <dbReference type="ARBA" id="ARBA00082369"/>
    </source>
</evidence>
<dbReference type="Gene3D" id="3.30.40.10">
    <property type="entry name" value="Zinc/RING finger domain, C3HC4 (zinc finger)"/>
    <property type="match status" value="1"/>
</dbReference>
<evidence type="ECO:0000256" key="6">
    <source>
        <dbReference type="ARBA" id="ARBA00022679"/>
    </source>
</evidence>
<comment type="catalytic activity">
    <reaction evidence="1">
        <text>S-ubiquitinyl-[E2 ubiquitin-conjugating enzyme]-L-cysteine + [acceptor protein]-L-lysine = [E2 ubiquitin-conjugating enzyme]-L-cysteine + N(6)-ubiquitinyl-[acceptor protein]-L-lysine.</text>
        <dbReference type="EC" id="2.3.2.27"/>
    </reaction>
</comment>
<evidence type="ECO:0000313" key="21">
    <source>
        <dbReference type="EMBL" id="CAL4145340.1"/>
    </source>
</evidence>
<evidence type="ECO:0000256" key="13">
    <source>
        <dbReference type="ARBA" id="ARBA00023204"/>
    </source>
</evidence>
<evidence type="ECO:0000256" key="9">
    <source>
        <dbReference type="ARBA" id="ARBA00022771"/>
    </source>
</evidence>
<evidence type="ECO:0000256" key="8">
    <source>
        <dbReference type="ARBA" id="ARBA00022763"/>
    </source>
</evidence>
<dbReference type="FunFam" id="3.30.40.10:FF:000172">
    <property type="entry name" value="E3 ubiquitin-protein ligase RAD18"/>
    <property type="match status" value="1"/>
</dbReference>
<dbReference type="GO" id="GO:0061630">
    <property type="term" value="F:ubiquitin protein ligase activity"/>
    <property type="evidence" value="ECO:0007669"/>
    <property type="project" value="UniProtKB-EC"/>
</dbReference>
<dbReference type="Pfam" id="PF02037">
    <property type="entry name" value="SAP"/>
    <property type="match status" value="1"/>
</dbReference>
<reference evidence="21 22" key="1">
    <citation type="submission" date="2024-05" db="EMBL/GenBank/DDBJ databases">
        <authorList>
            <person name="Wallberg A."/>
        </authorList>
    </citation>
    <scope>NUCLEOTIDE SEQUENCE [LARGE SCALE GENOMIC DNA]</scope>
</reference>
<comment type="pathway">
    <text evidence="3">Protein modification; protein ubiquitination.</text>
</comment>
<dbReference type="Proteomes" id="UP001497623">
    <property type="component" value="Unassembled WGS sequence"/>
</dbReference>
<keyword evidence="7" id="KW-0479">Metal-binding</keyword>
<protein>
    <recommendedName>
        <fullName evidence="5">RING-type E3 ubiquitin transferase</fullName>
        <ecNumber evidence="5">2.3.2.27</ecNumber>
    </recommendedName>
    <alternativeName>
        <fullName evidence="15 16">RING-type E3 ubiquitin transferase RAD18</fullName>
    </alternativeName>
</protein>
<dbReference type="GO" id="GO:0008270">
    <property type="term" value="F:zinc ion binding"/>
    <property type="evidence" value="ECO:0007669"/>
    <property type="project" value="UniProtKB-KW"/>
</dbReference>
<evidence type="ECO:0000256" key="18">
    <source>
        <dbReference type="SAM" id="MobiDB-lite"/>
    </source>
</evidence>
<dbReference type="GO" id="GO:0097505">
    <property type="term" value="C:Rad6-Rad18 complex"/>
    <property type="evidence" value="ECO:0007669"/>
    <property type="project" value="TreeGrafter"/>
</dbReference>
<evidence type="ECO:0000259" key="19">
    <source>
        <dbReference type="PROSITE" id="PS50089"/>
    </source>
</evidence>
<evidence type="ECO:0000256" key="4">
    <source>
        <dbReference type="ARBA" id="ARBA00009506"/>
    </source>
</evidence>
<dbReference type="Pfam" id="PF13923">
    <property type="entry name" value="zf-C3HC4_2"/>
    <property type="match status" value="1"/>
</dbReference>
<feature type="region of interest" description="Disordered" evidence="18">
    <location>
        <begin position="163"/>
        <end position="240"/>
    </location>
</feature>
<proteinExistence type="inferred from homology"/>
<dbReference type="PROSITE" id="PS50089">
    <property type="entry name" value="ZF_RING_2"/>
    <property type="match status" value="1"/>
</dbReference>
<feature type="non-terminal residue" evidence="21">
    <location>
        <position position="384"/>
    </location>
</feature>
<keyword evidence="9 17" id="KW-0863">Zinc-finger</keyword>
<dbReference type="PANTHER" id="PTHR14134:SF2">
    <property type="entry name" value="E3 UBIQUITIN-PROTEIN LIGASE RAD18"/>
    <property type="match status" value="1"/>
</dbReference>
<evidence type="ECO:0000256" key="17">
    <source>
        <dbReference type="PROSITE-ProRule" id="PRU00175"/>
    </source>
</evidence>
<dbReference type="GO" id="GO:0005634">
    <property type="term" value="C:nucleus"/>
    <property type="evidence" value="ECO:0007669"/>
    <property type="project" value="UniProtKB-SubCell"/>
</dbReference>
<evidence type="ECO:0000256" key="7">
    <source>
        <dbReference type="ARBA" id="ARBA00022723"/>
    </source>
</evidence>
<evidence type="ECO:0000313" key="22">
    <source>
        <dbReference type="Proteomes" id="UP001497623"/>
    </source>
</evidence>
<dbReference type="SMART" id="SM00513">
    <property type="entry name" value="SAP"/>
    <property type="match status" value="1"/>
</dbReference>
<dbReference type="GO" id="GO:0006301">
    <property type="term" value="P:DNA damage tolerance"/>
    <property type="evidence" value="ECO:0007669"/>
    <property type="project" value="InterPro"/>
</dbReference>
<dbReference type="Gene3D" id="3.30.160.60">
    <property type="entry name" value="Classic Zinc Finger"/>
    <property type="match status" value="1"/>
</dbReference>